<evidence type="ECO:0000313" key="3">
    <source>
        <dbReference type="Proteomes" id="UP000676336"/>
    </source>
</evidence>
<dbReference type="Proteomes" id="UP000676336">
    <property type="component" value="Unassembled WGS sequence"/>
</dbReference>
<feature type="region of interest" description="Disordered" evidence="1">
    <location>
        <begin position="29"/>
        <end position="60"/>
    </location>
</feature>
<accession>A0A8S2W687</accession>
<gene>
    <name evidence="2" type="ORF">SMN809_LOCUS31580</name>
</gene>
<dbReference type="EMBL" id="CAJOBI010063532">
    <property type="protein sequence ID" value="CAF4425881.1"/>
    <property type="molecule type" value="Genomic_DNA"/>
</dbReference>
<evidence type="ECO:0000256" key="1">
    <source>
        <dbReference type="SAM" id="MobiDB-lite"/>
    </source>
</evidence>
<proteinExistence type="predicted"/>
<evidence type="ECO:0000313" key="2">
    <source>
        <dbReference type="EMBL" id="CAF4425881.1"/>
    </source>
</evidence>
<dbReference type="AlphaFoldDB" id="A0A8S2W687"/>
<sequence>VLQEEILRSNLETIKSDLEINNDQYDSQIYPTASTPTTTQSTKAMLSSSEYDAGSESDRDSTLVDSIKSTIQEELNEIYQTKESFIDRI</sequence>
<feature type="non-terminal residue" evidence="2">
    <location>
        <position position="89"/>
    </location>
</feature>
<feature type="compositionally biased region" description="Low complexity" evidence="1">
    <location>
        <begin position="31"/>
        <end position="42"/>
    </location>
</feature>
<name>A0A8S2W687_9BILA</name>
<protein>
    <submittedName>
        <fullName evidence="2">Uncharacterized protein</fullName>
    </submittedName>
</protein>
<organism evidence="2 3">
    <name type="scientific">Rotaria magnacalcarata</name>
    <dbReference type="NCBI Taxonomy" id="392030"/>
    <lineage>
        <taxon>Eukaryota</taxon>
        <taxon>Metazoa</taxon>
        <taxon>Spiralia</taxon>
        <taxon>Gnathifera</taxon>
        <taxon>Rotifera</taxon>
        <taxon>Eurotatoria</taxon>
        <taxon>Bdelloidea</taxon>
        <taxon>Philodinida</taxon>
        <taxon>Philodinidae</taxon>
        <taxon>Rotaria</taxon>
    </lineage>
</organism>
<reference evidence="2" key="1">
    <citation type="submission" date="2021-02" db="EMBL/GenBank/DDBJ databases">
        <authorList>
            <person name="Nowell W R."/>
        </authorList>
    </citation>
    <scope>NUCLEOTIDE SEQUENCE</scope>
</reference>
<feature type="non-terminal residue" evidence="2">
    <location>
        <position position="1"/>
    </location>
</feature>
<comment type="caution">
    <text evidence="2">The sequence shown here is derived from an EMBL/GenBank/DDBJ whole genome shotgun (WGS) entry which is preliminary data.</text>
</comment>